<name>A0A2P2JVC1_RHIMU</name>
<evidence type="ECO:0000313" key="1">
    <source>
        <dbReference type="EMBL" id="MBW97413.1"/>
    </source>
</evidence>
<dbReference type="EMBL" id="GGEC01016930">
    <property type="protein sequence ID" value="MBW97413.1"/>
    <property type="molecule type" value="Transcribed_RNA"/>
</dbReference>
<accession>A0A2P2JVC1</accession>
<dbReference type="AlphaFoldDB" id="A0A2P2JVC1"/>
<proteinExistence type="predicted"/>
<organism evidence="1">
    <name type="scientific">Rhizophora mucronata</name>
    <name type="common">Asiatic mangrove</name>
    <dbReference type="NCBI Taxonomy" id="61149"/>
    <lineage>
        <taxon>Eukaryota</taxon>
        <taxon>Viridiplantae</taxon>
        <taxon>Streptophyta</taxon>
        <taxon>Embryophyta</taxon>
        <taxon>Tracheophyta</taxon>
        <taxon>Spermatophyta</taxon>
        <taxon>Magnoliopsida</taxon>
        <taxon>eudicotyledons</taxon>
        <taxon>Gunneridae</taxon>
        <taxon>Pentapetalae</taxon>
        <taxon>rosids</taxon>
        <taxon>fabids</taxon>
        <taxon>Malpighiales</taxon>
        <taxon>Rhizophoraceae</taxon>
        <taxon>Rhizophora</taxon>
    </lineage>
</organism>
<reference evidence="1" key="1">
    <citation type="submission" date="2018-02" db="EMBL/GenBank/DDBJ databases">
        <title>Rhizophora mucronata_Transcriptome.</title>
        <authorList>
            <person name="Meera S.P."/>
            <person name="Sreeshan A."/>
            <person name="Augustine A."/>
        </authorList>
    </citation>
    <scope>NUCLEOTIDE SEQUENCE</scope>
    <source>
        <tissue evidence="1">Leaf</tissue>
    </source>
</reference>
<protein>
    <submittedName>
        <fullName evidence="1">Putative ras-like protein</fullName>
    </submittedName>
</protein>
<dbReference type="EMBL" id="GGEC01016929">
    <property type="protein sequence ID" value="MBW97412.1"/>
    <property type="molecule type" value="Transcribed_RNA"/>
</dbReference>
<sequence>MKQTQTIQWQNQCTKFGKASIWVEKKAVMYRQNLDIGQPKASINHKDHLKINYHNTSFHIPAQPNLMQFASLVLTE</sequence>